<sequence length="305" mass="33685">YEIGFHTILILTYTDKEYALATLTTIPSSSRVRDKISGPITRKKFKDSQKVVKPVRSMTETRGDGKLKETSKNRGKKHHGRHEEREKFNQKHGRDVEKSIQSWTDQLGLLSSFKPQIAGTQKMKGPLKTTKLSATGGTLDGRLMMPKDLVSSKSLNPEDMCDHLIPGNVDADAATQLCESAVSKLEGKAMGTFSIVTSAIKQALPETADCSGTVSHRHALEYMATRHCQPPCVVTFCGGVQRVERAATLAKIACWLRRMDSSPSLLLTMVTSSSVQAVWQVSHGPFTKLRLLHSTMGQNWLCTRS</sequence>
<dbReference type="GO" id="GO:0005789">
    <property type="term" value="C:endoplasmic reticulum membrane"/>
    <property type="evidence" value="ECO:0007669"/>
    <property type="project" value="TreeGrafter"/>
</dbReference>
<organism evidence="2 3">
    <name type="scientific">Myodes glareolus</name>
    <name type="common">Bank vole</name>
    <name type="synonym">Clethrionomys glareolus</name>
    <dbReference type="NCBI Taxonomy" id="447135"/>
    <lineage>
        <taxon>Eukaryota</taxon>
        <taxon>Metazoa</taxon>
        <taxon>Chordata</taxon>
        <taxon>Craniata</taxon>
        <taxon>Vertebrata</taxon>
        <taxon>Euteleostomi</taxon>
        <taxon>Mammalia</taxon>
        <taxon>Eutheria</taxon>
        <taxon>Euarchontoglires</taxon>
        <taxon>Glires</taxon>
        <taxon>Rodentia</taxon>
        <taxon>Myomorpha</taxon>
        <taxon>Muroidea</taxon>
        <taxon>Cricetidae</taxon>
        <taxon>Arvicolinae</taxon>
        <taxon>Myodes</taxon>
    </lineage>
</organism>
<dbReference type="GO" id="GO:0003924">
    <property type="term" value="F:GTPase activity"/>
    <property type="evidence" value="ECO:0007669"/>
    <property type="project" value="TreeGrafter"/>
</dbReference>
<feature type="non-terminal residue" evidence="2">
    <location>
        <position position="1"/>
    </location>
</feature>
<dbReference type="GO" id="GO:0045047">
    <property type="term" value="P:protein targeting to ER"/>
    <property type="evidence" value="ECO:0007669"/>
    <property type="project" value="TreeGrafter"/>
</dbReference>
<gene>
    <name evidence="2" type="ORF">U0070_007653</name>
</gene>
<feature type="compositionally biased region" description="Basic and acidic residues" evidence="1">
    <location>
        <begin position="59"/>
        <end position="72"/>
    </location>
</feature>
<dbReference type="PANTHER" id="PTHR43134">
    <property type="entry name" value="SIGNAL RECOGNITION PARTICLE RECEPTOR SUBUNIT ALPHA"/>
    <property type="match status" value="1"/>
</dbReference>
<feature type="region of interest" description="Disordered" evidence="1">
    <location>
        <begin position="43"/>
        <end position="96"/>
    </location>
</feature>
<reference evidence="2 3" key="1">
    <citation type="journal article" date="2023" name="bioRxiv">
        <title>Conserved and derived expression patterns and positive selection on dental genes reveal complex evolutionary context of ever-growing rodent molars.</title>
        <authorList>
            <person name="Calamari Z.T."/>
            <person name="Song A."/>
            <person name="Cohen E."/>
            <person name="Akter M."/>
            <person name="Roy R.D."/>
            <person name="Hallikas O."/>
            <person name="Christensen M.M."/>
            <person name="Li P."/>
            <person name="Marangoni P."/>
            <person name="Jernvall J."/>
            <person name="Klein O.D."/>
        </authorList>
    </citation>
    <scope>NUCLEOTIDE SEQUENCE [LARGE SCALE GENOMIC DNA]</scope>
    <source>
        <strain evidence="2">V071</strain>
    </source>
</reference>
<dbReference type="AlphaFoldDB" id="A0AAW0J090"/>
<evidence type="ECO:0000313" key="3">
    <source>
        <dbReference type="Proteomes" id="UP001488838"/>
    </source>
</evidence>
<feature type="compositionally biased region" description="Basic and acidic residues" evidence="1">
    <location>
        <begin position="81"/>
        <end position="96"/>
    </location>
</feature>
<dbReference type="GO" id="GO:0005047">
    <property type="term" value="F:signal recognition particle binding"/>
    <property type="evidence" value="ECO:0007669"/>
    <property type="project" value="TreeGrafter"/>
</dbReference>
<name>A0AAW0J090_MYOGA</name>
<proteinExistence type="predicted"/>
<protein>
    <submittedName>
        <fullName evidence="2">Uncharacterized protein</fullName>
    </submittedName>
</protein>
<accession>A0AAW0J090</accession>
<dbReference type="Proteomes" id="UP001488838">
    <property type="component" value="Unassembled WGS sequence"/>
</dbReference>
<evidence type="ECO:0000313" key="2">
    <source>
        <dbReference type="EMBL" id="KAK7819961.1"/>
    </source>
</evidence>
<evidence type="ECO:0000256" key="1">
    <source>
        <dbReference type="SAM" id="MobiDB-lite"/>
    </source>
</evidence>
<comment type="caution">
    <text evidence="2">The sequence shown here is derived from an EMBL/GenBank/DDBJ whole genome shotgun (WGS) entry which is preliminary data.</text>
</comment>
<dbReference type="PANTHER" id="PTHR43134:SF1">
    <property type="entry name" value="SIGNAL RECOGNITION PARTICLE RECEPTOR SUBUNIT ALPHA"/>
    <property type="match status" value="1"/>
</dbReference>
<dbReference type="EMBL" id="JBBHLL010000076">
    <property type="protein sequence ID" value="KAK7819961.1"/>
    <property type="molecule type" value="Genomic_DNA"/>
</dbReference>
<keyword evidence="3" id="KW-1185">Reference proteome</keyword>